<dbReference type="SUPFAM" id="SSF47473">
    <property type="entry name" value="EF-hand"/>
    <property type="match status" value="1"/>
</dbReference>
<dbReference type="InterPro" id="IPR050230">
    <property type="entry name" value="CALM/Myosin/TropC-like"/>
</dbReference>
<dbReference type="InterPro" id="IPR011992">
    <property type="entry name" value="EF-hand-dom_pair"/>
</dbReference>
<dbReference type="Gene3D" id="1.10.238.10">
    <property type="entry name" value="EF-hand"/>
    <property type="match status" value="2"/>
</dbReference>
<dbReference type="Proteomes" id="UP001470230">
    <property type="component" value="Unassembled WGS sequence"/>
</dbReference>
<protein>
    <submittedName>
        <fullName evidence="3">Calmodulin</fullName>
    </submittedName>
</protein>
<evidence type="ECO:0000259" key="2">
    <source>
        <dbReference type="PROSITE" id="PS50222"/>
    </source>
</evidence>
<feature type="domain" description="EF-hand" evidence="2">
    <location>
        <begin position="83"/>
        <end position="118"/>
    </location>
</feature>
<dbReference type="PANTHER" id="PTHR23048">
    <property type="entry name" value="MYOSIN LIGHT CHAIN 1, 3"/>
    <property type="match status" value="1"/>
</dbReference>
<evidence type="ECO:0000313" key="4">
    <source>
        <dbReference type="Proteomes" id="UP001470230"/>
    </source>
</evidence>
<reference evidence="3 4" key="1">
    <citation type="submission" date="2024-04" db="EMBL/GenBank/DDBJ databases">
        <title>Tritrichomonas musculus Genome.</title>
        <authorList>
            <person name="Alves-Ferreira E."/>
            <person name="Grigg M."/>
            <person name="Lorenzi H."/>
            <person name="Galac M."/>
        </authorList>
    </citation>
    <scope>NUCLEOTIDE SEQUENCE [LARGE SCALE GENOMIC DNA]</scope>
    <source>
        <strain evidence="3 4">EAF2021</strain>
    </source>
</reference>
<evidence type="ECO:0000313" key="3">
    <source>
        <dbReference type="EMBL" id="KAK8900341.1"/>
    </source>
</evidence>
<accession>A0ABR2LAF7</accession>
<dbReference type="PANTHER" id="PTHR23048:SF0">
    <property type="entry name" value="CALMODULIN LIKE 3"/>
    <property type="match status" value="1"/>
</dbReference>
<dbReference type="PROSITE" id="PS50222">
    <property type="entry name" value="EF_HAND_2"/>
    <property type="match status" value="4"/>
</dbReference>
<dbReference type="SMART" id="SM00054">
    <property type="entry name" value="EFh"/>
    <property type="match status" value="4"/>
</dbReference>
<feature type="domain" description="EF-hand" evidence="2">
    <location>
        <begin position="119"/>
        <end position="150"/>
    </location>
</feature>
<proteinExistence type="predicted"/>
<sequence length="150" mass="17383">MDEVLNYTPELIQEIHKHFDSVDKDHDGKIPVKDIQLVMKSLEEQISDSDLKKMLKELEISSSGSIKFDEFIYILTRQMRENDAEEELQEAFKVFDRDGDGKIPKDELSLIMKNIGEPLSQEELDAFIKEADTNKDGYIDYAQFVHLLLS</sequence>
<dbReference type="InterPro" id="IPR002048">
    <property type="entry name" value="EF_hand_dom"/>
</dbReference>
<dbReference type="EMBL" id="JAPFFF010000001">
    <property type="protein sequence ID" value="KAK8900341.1"/>
    <property type="molecule type" value="Genomic_DNA"/>
</dbReference>
<name>A0ABR2LAF7_9EUKA</name>
<evidence type="ECO:0000256" key="1">
    <source>
        <dbReference type="ARBA" id="ARBA00022737"/>
    </source>
</evidence>
<gene>
    <name evidence="3" type="ORF">M9Y10_002667</name>
</gene>
<feature type="domain" description="EF-hand" evidence="2">
    <location>
        <begin position="46"/>
        <end position="81"/>
    </location>
</feature>
<keyword evidence="1" id="KW-0677">Repeat</keyword>
<comment type="caution">
    <text evidence="3">The sequence shown here is derived from an EMBL/GenBank/DDBJ whole genome shotgun (WGS) entry which is preliminary data.</text>
</comment>
<dbReference type="Pfam" id="PF13499">
    <property type="entry name" value="EF-hand_7"/>
    <property type="match status" value="2"/>
</dbReference>
<organism evidence="3 4">
    <name type="scientific">Tritrichomonas musculus</name>
    <dbReference type="NCBI Taxonomy" id="1915356"/>
    <lineage>
        <taxon>Eukaryota</taxon>
        <taxon>Metamonada</taxon>
        <taxon>Parabasalia</taxon>
        <taxon>Tritrichomonadida</taxon>
        <taxon>Tritrichomonadidae</taxon>
        <taxon>Tritrichomonas</taxon>
    </lineage>
</organism>
<feature type="domain" description="EF-hand" evidence="2">
    <location>
        <begin position="10"/>
        <end position="45"/>
    </location>
</feature>
<keyword evidence="4" id="KW-1185">Reference proteome</keyword>
<dbReference type="CDD" id="cd00051">
    <property type="entry name" value="EFh"/>
    <property type="match status" value="1"/>
</dbReference>